<proteinExistence type="inferred from homology"/>
<evidence type="ECO:0000256" key="9">
    <source>
        <dbReference type="ARBA" id="ARBA00023136"/>
    </source>
</evidence>
<dbReference type="FunFam" id="1.20.81.30:FF:000001">
    <property type="entry name" value="Type II secretion system protein F"/>
    <property type="match status" value="2"/>
</dbReference>
<keyword evidence="15" id="KW-1185">Reference proteome</keyword>
<feature type="domain" description="Type II secretion system protein GspF" evidence="13">
    <location>
        <begin position="267"/>
        <end position="388"/>
    </location>
</feature>
<comment type="similarity">
    <text evidence="3 11">Belongs to the GSP F family.</text>
</comment>
<dbReference type="PANTHER" id="PTHR30012:SF0">
    <property type="entry name" value="TYPE II SECRETION SYSTEM PROTEIN F-RELATED"/>
    <property type="match status" value="1"/>
</dbReference>
<evidence type="ECO:0000256" key="10">
    <source>
        <dbReference type="ARBA" id="ARBA00030750"/>
    </source>
</evidence>
<dbReference type="PANTHER" id="PTHR30012">
    <property type="entry name" value="GENERAL SECRETION PATHWAY PROTEIN"/>
    <property type="match status" value="1"/>
</dbReference>
<reference evidence="14 15" key="1">
    <citation type="submission" date="2019-02" db="EMBL/GenBank/DDBJ databases">
        <title>Deep-cultivation of Planctomycetes and their phenomic and genomic characterization uncovers novel biology.</title>
        <authorList>
            <person name="Wiegand S."/>
            <person name="Jogler M."/>
            <person name="Boedeker C."/>
            <person name="Pinto D."/>
            <person name="Vollmers J."/>
            <person name="Rivas-Marin E."/>
            <person name="Kohn T."/>
            <person name="Peeters S.H."/>
            <person name="Heuer A."/>
            <person name="Rast P."/>
            <person name="Oberbeckmann S."/>
            <person name="Bunk B."/>
            <person name="Jeske O."/>
            <person name="Meyerdierks A."/>
            <person name="Storesund J.E."/>
            <person name="Kallscheuer N."/>
            <person name="Luecker S."/>
            <person name="Lage O.M."/>
            <person name="Pohl T."/>
            <person name="Merkel B.J."/>
            <person name="Hornburger P."/>
            <person name="Mueller R.-W."/>
            <person name="Bruemmer F."/>
            <person name="Labrenz M."/>
            <person name="Spormann A.M."/>
            <person name="Op den Camp H."/>
            <person name="Overmann J."/>
            <person name="Amann R."/>
            <person name="Jetten M.S.M."/>
            <person name="Mascher T."/>
            <person name="Medema M.H."/>
            <person name="Devos D.P."/>
            <person name="Kaster A.-K."/>
            <person name="Ovreas L."/>
            <person name="Rohde M."/>
            <person name="Galperin M.Y."/>
            <person name="Jogler C."/>
        </authorList>
    </citation>
    <scope>NUCLEOTIDE SEQUENCE [LARGE SCALE GENOMIC DNA]</scope>
    <source>
        <strain evidence="14 15">Pla85_3_4</strain>
    </source>
</reference>
<keyword evidence="7 11" id="KW-0812">Transmembrane</keyword>
<gene>
    <name evidence="14" type="primary">epsF_1</name>
    <name evidence="14" type="ORF">Pla8534_41160</name>
</gene>
<dbReference type="InterPro" id="IPR018076">
    <property type="entry name" value="T2SS_GspF_dom"/>
</dbReference>
<dbReference type="PROSITE" id="PS00874">
    <property type="entry name" value="T2SP_F"/>
    <property type="match status" value="1"/>
</dbReference>
<evidence type="ECO:0000313" key="15">
    <source>
        <dbReference type="Proteomes" id="UP000317648"/>
    </source>
</evidence>
<name>A0A518DWS9_9BACT</name>
<comment type="subcellular location">
    <subcellularLocation>
        <location evidence="2">Cell inner membrane</location>
        <topology evidence="2">Multi-pass membrane protein</topology>
    </subcellularLocation>
    <subcellularLocation>
        <location evidence="11">Cell membrane</location>
        <topology evidence="11">Multi-pass membrane protein</topology>
    </subcellularLocation>
</comment>
<evidence type="ECO:0000256" key="2">
    <source>
        <dbReference type="ARBA" id="ARBA00004429"/>
    </source>
</evidence>
<evidence type="ECO:0000256" key="4">
    <source>
        <dbReference type="ARBA" id="ARBA00022448"/>
    </source>
</evidence>
<dbReference type="Pfam" id="PF00482">
    <property type="entry name" value="T2SSF"/>
    <property type="match status" value="2"/>
</dbReference>
<dbReference type="InterPro" id="IPR001992">
    <property type="entry name" value="T2SS_GspF/T4SS_PilC_CS"/>
</dbReference>
<dbReference type="GO" id="GO:0005886">
    <property type="term" value="C:plasma membrane"/>
    <property type="evidence" value="ECO:0007669"/>
    <property type="project" value="UniProtKB-SubCell"/>
</dbReference>
<evidence type="ECO:0000256" key="5">
    <source>
        <dbReference type="ARBA" id="ARBA00022475"/>
    </source>
</evidence>
<keyword evidence="5" id="KW-1003">Cell membrane</keyword>
<dbReference type="InterPro" id="IPR003004">
    <property type="entry name" value="GspF/PilC"/>
</dbReference>
<keyword evidence="8 12" id="KW-1133">Transmembrane helix</keyword>
<evidence type="ECO:0000256" key="8">
    <source>
        <dbReference type="ARBA" id="ARBA00022989"/>
    </source>
</evidence>
<dbReference type="InterPro" id="IPR042094">
    <property type="entry name" value="T2SS_GspF_sf"/>
</dbReference>
<keyword evidence="9 12" id="KW-0472">Membrane</keyword>
<sequence length="396" mass="43756">MNFEYTARDGMGKVISGDVEALDREDALQQLHRDGFQVLKLVSEDDSGGLFPRRVGRQEIIYTASQLAIMVDTGITLSAAIEGLCEQEENPTLRAVLIDIKEQVESGEDFSVALAKHPRQFDKTFVALVRASEQTGTLGEMLERIAAYQRNQLDNLAKVRGAMAYPAIMMVIAVAVTIFLLTYILPQFEPLFSRKGMQLPTITKVLMTASNALLGYWWAWLLGAGALTAGFIYAKRTEAGRQAIDWVKINAPLFGTMYRKVIISRTISTLGMMVQSGVSMLDAVQMCIEVSSNVYYERAWRHVLSEITNGNTITNSLRGNKLFPGTLLQMIDSGEETGKLDYVLSRVSSYYDKEVDNSLKTLTSLIEPLMITVMGVVVGGIAMGLLLPIFSLSRGH</sequence>
<dbReference type="Proteomes" id="UP000317648">
    <property type="component" value="Chromosome"/>
</dbReference>
<evidence type="ECO:0000256" key="12">
    <source>
        <dbReference type="SAM" id="Phobius"/>
    </source>
</evidence>
<comment type="function">
    <text evidence="1">Component of the type II secretion system inner membrane complex required for the energy-dependent secretion of extracellular factors such as proteases and toxins from the periplasm.</text>
</comment>
<evidence type="ECO:0000256" key="7">
    <source>
        <dbReference type="ARBA" id="ARBA00022692"/>
    </source>
</evidence>
<protein>
    <recommendedName>
        <fullName evidence="10">General secretion pathway protein F</fullName>
    </recommendedName>
</protein>
<evidence type="ECO:0000256" key="1">
    <source>
        <dbReference type="ARBA" id="ARBA00002684"/>
    </source>
</evidence>
<feature type="transmembrane region" description="Helical" evidence="12">
    <location>
        <begin position="369"/>
        <end position="390"/>
    </location>
</feature>
<evidence type="ECO:0000259" key="13">
    <source>
        <dbReference type="Pfam" id="PF00482"/>
    </source>
</evidence>
<dbReference type="EMBL" id="CP036433">
    <property type="protein sequence ID" value="QDU96296.1"/>
    <property type="molecule type" value="Genomic_DNA"/>
</dbReference>
<feature type="transmembrane region" description="Helical" evidence="12">
    <location>
        <begin position="162"/>
        <end position="185"/>
    </location>
</feature>
<keyword evidence="6" id="KW-0997">Cell inner membrane</keyword>
<dbReference type="GO" id="GO:0015628">
    <property type="term" value="P:protein secretion by the type II secretion system"/>
    <property type="evidence" value="ECO:0007669"/>
    <property type="project" value="TreeGrafter"/>
</dbReference>
<dbReference type="Gene3D" id="1.20.81.30">
    <property type="entry name" value="Type II secretion system (T2SS), domain F"/>
    <property type="match status" value="2"/>
</dbReference>
<dbReference type="PRINTS" id="PR00812">
    <property type="entry name" value="BCTERIALGSPF"/>
</dbReference>
<evidence type="ECO:0000256" key="3">
    <source>
        <dbReference type="ARBA" id="ARBA00005745"/>
    </source>
</evidence>
<organism evidence="14 15">
    <name type="scientific">Lignipirellula cremea</name>
    <dbReference type="NCBI Taxonomy" id="2528010"/>
    <lineage>
        <taxon>Bacteria</taxon>
        <taxon>Pseudomonadati</taxon>
        <taxon>Planctomycetota</taxon>
        <taxon>Planctomycetia</taxon>
        <taxon>Pirellulales</taxon>
        <taxon>Pirellulaceae</taxon>
        <taxon>Lignipirellula</taxon>
    </lineage>
</organism>
<feature type="domain" description="Type II secretion system protein GspF" evidence="13">
    <location>
        <begin position="65"/>
        <end position="186"/>
    </location>
</feature>
<accession>A0A518DWS9</accession>
<dbReference type="KEGG" id="lcre:Pla8534_41160"/>
<dbReference type="RefSeq" id="WP_145054938.1">
    <property type="nucleotide sequence ID" value="NZ_CP036433.1"/>
</dbReference>
<dbReference type="OrthoDB" id="9805682at2"/>
<evidence type="ECO:0000256" key="6">
    <source>
        <dbReference type="ARBA" id="ARBA00022519"/>
    </source>
</evidence>
<feature type="transmembrane region" description="Helical" evidence="12">
    <location>
        <begin position="215"/>
        <end position="234"/>
    </location>
</feature>
<evidence type="ECO:0000256" key="11">
    <source>
        <dbReference type="RuleBase" id="RU003923"/>
    </source>
</evidence>
<keyword evidence="4 11" id="KW-0813">Transport</keyword>
<dbReference type="AlphaFoldDB" id="A0A518DWS9"/>
<evidence type="ECO:0000313" key="14">
    <source>
        <dbReference type="EMBL" id="QDU96296.1"/>
    </source>
</evidence>